<dbReference type="EMBL" id="JBEHCU010004975">
    <property type="protein sequence ID" value="KAL1401328.1"/>
    <property type="molecule type" value="Genomic_DNA"/>
</dbReference>
<evidence type="ECO:0000256" key="9">
    <source>
        <dbReference type="ARBA" id="ARBA00023136"/>
    </source>
</evidence>
<keyword evidence="7" id="KW-0915">Sodium</keyword>
<evidence type="ECO:0000313" key="15">
    <source>
        <dbReference type="Proteomes" id="UP001562425"/>
    </source>
</evidence>
<evidence type="ECO:0000256" key="12">
    <source>
        <dbReference type="RuleBase" id="RU000679"/>
    </source>
</evidence>
<dbReference type="PANTHER" id="PTHR11690:SF240">
    <property type="entry name" value="PICKPOCKET 25-RELATED"/>
    <property type="match status" value="1"/>
</dbReference>
<evidence type="ECO:0000313" key="14">
    <source>
        <dbReference type="EMBL" id="KAL1401328.1"/>
    </source>
</evidence>
<gene>
    <name evidence="14" type="ORF">pipiens_006697</name>
</gene>
<reference evidence="14 15" key="1">
    <citation type="submission" date="2024-05" db="EMBL/GenBank/DDBJ databases">
        <title>Culex pipiens pipiens assembly and annotation.</title>
        <authorList>
            <person name="Alout H."/>
            <person name="Durand T."/>
        </authorList>
    </citation>
    <scope>NUCLEOTIDE SEQUENCE [LARGE SCALE GENOMIC DNA]</scope>
    <source>
        <strain evidence="14">HA-2024</strain>
        <tissue evidence="14">Whole body</tissue>
    </source>
</reference>
<dbReference type="GO" id="GO:0005272">
    <property type="term" value="F:sodium channel activity"/>
    <property type="evidence" value="ECO:0007669"/>
    <property type="project" value="UniProtKB-KW"/>
</dbReference>
<comment type="subcellular location">
    <subcellularLocation>
        <location evidence="1">Membrane</location>
        <topology evidence="1">Multi-pass membrane protein</topology>
    </subcellularLocation>
</comment>
<evidence type="ECO:0000256" key="8">
    <source>
        <dbReference type="ARBA" id="ARBA00023065"/>
    </source>
</evidence>
<keyword evidence="4 12" id="KW-0894">Sodium channel</keyword>
<keyword evidence="10 12" id="KW-0739">Sodium transport</keyword>
<organism evidence="14 15">
    <name type="scientific">Culex pipiens pipiens</name>
    <name type="common">Northern house mosquito</name>
    <dbReference type="NCBI Taxonomy" id="38569"/>
    <lineage>
        <taxon>Eukaryota</taxon>
        <taxon>Metazoa</taxon>
        <taxon>Ecdysozoa</taxon>
        <taxon>Arthropoda</taxon>
        <taxon>Hexapoda</taxon>
        <taxon>Insecta</taxon>
        <taxon>Pterygota</taxon>
        <taxon>Neoptera</taxon>
        <taxon>Endopterygota</taxon>
        <taxon>Diptera</taxon>
        <taxon>Nematocera</taxon>
        <taxon>Culicoidea</taxon>
        <taxon>Culicidae</taxon>
        <taxon>Culicinae</taxon>
        <taxon>Culicini</taxon>
        <taxon>Culex</taxon>
        <taxon>Culex</taxon>
    </lineage>
</organism>
<dbReference type="AlphaFoldDB" id="A0ABD1DNJ1"/>
<dbReference type="PANTHER" id="PTHR11690">
    <property type="entry name" value="AMILORIDE-SENSITIVE SODIUM CHANNEL-RELATED"/>
    <property type="match status" value="1"/>
</dbReference>
<accession>A0ABD1DNJ1</accession>
<evidence type="ECO:0000256" key="10">
    <source>
        <dbReference type="ARBA" id="ARBA00023201"/>
    </source>
</evidence>
<dbReference type="Gene3D" id="1.10.287.820">
    <property type="entry name" value="Acid-sensing ion channel domain"/>
    <property type="match status" value="1"/>
</dbReference>
<dbReference type="Pfam" id="PF00858">
    <property type="entry name" value="ASC"/>
    <property type="match status" value="1"/>
</dbReference>
<evidence type="ECO:0000256" key="3">
    <source>
        <dbReference type="ARBA" id="ARBA00022448"/>
    </source>
</evidence>
<keyword evidence="8 12" id="KW-0406">Ion transport</keyword>
<protein>
    <recommendedName>
        <fullName evidence="16">Pickpocket</fullName>
    </recommendedName>
</protein>
<keyword evidence="11 12" id="KW-0407">Ion channel</keyword>
<sequence length="374" mass="43126">MNLLEHLQWFIVNLFETTSAHGLRHLVRMGVHVVERIIWITFIFVGIFGSVALAQRIWDRYQTSPVVISMDRNMYFWNTSFPSLTVCTHHRIDQDKVDRYIGEHPEKFANEGDSDDFKEFIVKLANASYDTFMELPVHKTYGIPSEDYLELIQNLSWPFQPMSSSGTTLLLQLQPTITELGSCVSVNSKVAAYSSYEYWRNNRWDLVPPPEPVVVHPLDGEVYGQLIKLESSYEVFFHGFMEVPEISKRRYSFLEAFYTTVELLALEIITSPNARELSISQRKCRFTHEADILQFSPVYSYNLCRIECRMKLAVRFCGCVPHFYRNTGKKALKYRICDLSGYQCLGQNAEIPRMVPWGKPAVGANGLPKNATES</sequence>
<keyword evidence="3 12" id="KW-0813">Transport</keyword>
<evidence type="ECO:0000256" key="11">
    <source>
        <dbReference type="ARBA" id="ARBA00023303"/>
    </source>
</evidence>
<comment type="similarity">
    <text evidence="2 12">Belongs to the amiloride-sensitive sodium channel (TC 1.A.6) family.</text>
</comment>
<evidence type="ECO:0000256" key="5">
    <source>
        <dbReference type="ARBA" id="ARBA00022692"/>
    </source>
</evidence>
<evidence type="ECO:0000256" key="2">
    <source>
        <dbReference type="ARBA" id="ARBA00007193"/>
    </source>
</evidence>
<dbReference type="GO" id="GO:0016020">
    <property type="term" value="C:membrane"/>
    <property type="evidence" value="ECO:0007669"/>
    <property type="project" value="UniProtKB-SubCell"/>
</dbReference>
<feature type="transmembrane region" description="Helical" evidence="13">
    <location>
        <begin position="37"/>
        <end position="54"/>
    </location>
</feature>
<dbReference type="InterPro" id="IPR001873">
    <property type="entry name" value="ENaC"/>
</dbReference>
<evidence type="ECO:0000256" key="4">
    <source>
        <dbReference type="ARBA" id="ARBA00022461"/>
    </source>
</evidence>
<evidence type="ECO:0000256" key="1">
    <source>
        <dbReference type="ARBA" id="ARBA00004141"/>
    </source>
</evidence>
<keyword evidence="5 12" id="KW-0812">Transmembrane</keyword>
<proteinExistence type="inferred from homology"/>
<keyword evidence="15" id="KW-1185">Reference proteome</keyword>
<keyword evidence="9 13" id="KW-0472">Membrane</keyword>
<keyword evidence="6 13" id="KW-1133">Transmembrane helix</keyword>
<evidence type="ECO:0000256" key="13">
    <source>
        <dbReference type="SAM" id="Phobius"/>
    </source>
</evidence>
<evidence type="ECO:0000256" key="7">
    <source>
        <dbReference type="ARBA" id="ARBA00023053"/>
    </source>
</evidence>
<evidence type="ECO:0000256" key="6">
    <source>
        <dbReference type="ARBA" id="ARBA00022989"/>
    </source>
</evidence>
<comment type="caution">
    <text evidence="14">The sequence shown here is derived from an EMBL/GenBank/DDBJ whole genome shotgun (WGS) entry which is preliminary data.</text>
</comment>
<name>A0ABD1DNJ1_CULPP</name>
<dbReference type="Proteomes" id="UP001562425">
    <property type="component" value="Unassembled WGS sequence"/>
</dbReference>
<evidence type="ECO:0008006" key="16">
    <source>
        <dbReference type="Google" id="ProtNLM"/>
    </source>
</evidence>